<accession>A0A6G7VJ59</accession>
<dbReference type="EMBL" id="CP049811">
    <property type="protein sequence ID" value="QIK40061.1"/>
    <property type="molecule type" value="Genomic_DNA"/>
</dbReference>
<dbReference type="PANTHER" id="PTHR43433">
    <property type="entry name" value="HYDROLASE, ALPHA/BETA FOLD FAMILY PROTEIN"/>
    <property type="match status" value="1"/>
</dbReference>
<protein>
    <submittedName>
        <fullName evidence="2">Alpha/beta fold hydrolase</fullName>
    </submittedName>
</protein>
<evidence type="ECO:0000313" key="3">
    <source>
        <dbReference type="Proteomes" id="UP000500791"/>
    </source>
</evidence>
<keyword evidence="3" id="KW-1185">Reference proteome</keyword>
<reference evidence="2 3" key="1">
    <citation type="submission" date="2020-03" db="EMBL/GenBank/DDBJ databases">
        <title>Complete genome sequence of Monaibacterium sp. ALG8 with diverse plasmids.</title>
        <authorList>
            <person name="Sun C."/>
        </authorList>
    </citation>
    <scope>NUCLEOTIDE SEQUENCE [LARGE SCALE GENOMIC DNA]</scope>
    <source>
        <strain evidence="2 3">ALG8</strain>
    </source>
</reference>
<gene>
    <name evidence="2" type="ORF">G8E03_04360</name>
</gene>
<dbReference type="InterPro" id="IPR000073">
    <property type="entry name" value="AB_hydrolase_1"/>
</dbReference>
<dbReference type="InterPro" id="IPR050471">
    <property type="entry name" value="AB_hydrolase"/>
</dbReference>
<dbReference type="GO" id="GO:0016787">
    <property type="term" value="F:hydrolase activity"/>
    <property type="evidence" value="ECO:0007669"/>
    <property type="project" value="UniProtKB-KW"/>
</dbReference>
<dbReference type="PANTHER" id="PTHR43433:SF5">
    <property type="entry name" value="AB HYDROLASE-1 DOMAIN-CONTAINING PROTEIN"/>
    <property type="match status" value="1"/>
</dbReference>
<dbReference type="Pfam" id="PF12697">
    <property type="entry name" value="Abhydrolase_6"/>
    <property type="match status" value="1"/>
</dbReference>
<dbReference type="InterPro" id="IPR029058">
    <property type="entry name" value="AB_hydrolase_fold"/>
</dbReference>
<dbReference type="KEGG" id="mon:G8E03_04360"/>
<sequence>MLILIPGHLCDHRLYAPQIAEFDDVHVADVTRDDDIGAMADRVLANAPDRFDLGGLSMGGMVAMEVMARAPDRVRFACLMATDPTAARDKEKEWRAGQQAAVRAGGLAAFSEPFQAMFFAHDPSVGERLSETVAQMSDATDEATYHRQSAALNGRRAMLEHLDRCTMPVEVIVGTEDRICPPKLHESLAQALPAARLTQIEGCGHLVSLERPDIVNTALRRIL</sequence>
<evidence type="ECO:0000259" key="1">
    <source>
        <dbReference type="Pfam" id="PF12697"/>
    </source>
</evidence>
<proteinExistence type="predicted"/>
<feature type="domain" description="AB hydrolase-1" evidence="1">
    <location>
        <begin position="15"/>
        <end position="216"/>
    </location>
</feature>
<dbReference type="RefSeq" id="WP_166189066.1">
    <property type="nucleotide sequence ID" value="NZ_CP049811.1"/>
</dbReference>
<dbReference type="Proteomes" id="UP000500791">
    <property type="component" value="Chromosome"/>
</dbReference>
<name>A0A6G7VJ59_9RHOB</name>
<dbReference type="Gene3D" id="3.40.50.1820">
    <property type="entry name" value="alpha/beta hydrolase"/>
    <property type="match status" value="1"/>
</dbReference>
<organism evidence="2 3">
    <name type="scientific">Pontivivens nitratireducens</name>
    <dbReference type="NCBI Taxonomy" id="2758038"/>
    <lineage>
        <taxon>Bacteria</taxon>
        <taxon>Pseudomonadati</taxon>
        <taxon>Pseudomonadota</taxon>
        <taxon>Alphaproteobacteria</taxon>
        <taxon>Rhodobacterales</taxon>
        <taxon>Paracoccaceae</taxon>
        <taxon>Pontivivens</taxon>
    </lineage>
</organism>
<keyword evidence="2" id="KW-0378">Hydrolase</keyword>
<dbReference type="SUPFAM" id="SSF53474">
    <property type="entry name" value="alpha/beta-Hydrolases"/>
    <property type="match status" value="1"/>
</dbReference>
<evidence type="ECO:0000313" key="2">
    <source>
        <dbReference type="EMBL" id="QIK40061.1"/>
    </source>
</evidence>
<dbReference type="AlphaFoldDB" id="A0A6G7VJ59"/>